<keyword evidence="2" id="KW-1185">Reference proteome</keyword>
<name>A0A512NF76_9HYPH</name>
<dbReference type="Proteomes" id="UP000321058">
    <property type="component" value="Unassembled WGS sequence"/>
</dbReference>
<accession>A0A512NF76</accession>
<protein>
    <submittedName>
        <fullName evidence="1">Uncharacterized protein</fullName>
    </submittedName>
</protein>
<organism evidence="1 2">
    <name type="scientific">Reyranella soli</name>
    <dbReference type="NCBI Taxonomy" id="1230389"/>
    <lineage>
        <taxon>Bacteria</taxon>
        <taxon>Pseudomonadati</taxon>
        <taxon>Pseudomonadota</taxon>
        <taxon>Alphaproteobacteria</taxon>
        <taxon>Hyphomicrobiales</taxon>
        <taxon>Reyranellaceae</taxon>
        <taxon>Reyranella</taxon>
    </lineage>
</organism>
<evidence type="ECO:0000313" key="1">
    <source>
        <dbReference type="EMBL" id="GEP57603.1"/>
    </source>
</evidence>
<comment type="caution">
    <text evidence="1">The sequence shown here is derived from an EMBL/GenBank/DDBJ whole genome shotgun (WGS) entry which is preliminary data.</text>
</comment>
<dbReference type="EMBL" id="BKAJ01000083">
    <property type="protein sequence ID" value="GEP57603.1"/>
    <property type="molecule type" value="Genomic_DNA"/>
</dbReference>
<dbReference type="AlphaFoldDB" id="A0A512NF76"/>
<sequence length="64" mass="7551">MARCSHLYDLWWRYDEDPVFFGLAEKSYAELALYDCQRGRSAEGIPVLERLLRQGGFNLPQLER</sequence>
<reference evidence="1 2" key="1">
    <citation type="submission" date="2019-07" db="EMBL/GenBank/DDBJ databases">
        <title>Whole genome shotgun sequence of Reyranella soli NBRC 108950.</title>
        <authorList>
            <person name="Hosoyama A."/>
            <person name="Uohara A."/>
            <person name="Ohji S."/>
            <person name="Ichikawa N."/>
        </authorList>
    </citation>
    <scope>NUCLEOTIDE SEQUENCE [LARGE SCALE GENOMIC DNA]</scope>
    <source>
        <strain evidence="1 2">NBRC 108950</strain>
    </source>
</reference>
<proteinExistence type="predicted"/>
<evidence type="ECO:0000313" key="2">
    <source>
        <dbReference type="Proteomes" id="UP000321058"/>
    </source>
</evidence>
<gene>
    <name evidence="1" type="ORF">RSO01_47690</name>
</gene>